<sequence>MRAVVITKHGDPSVLQVQQRPDPPPPGPASCGLPFAPPV</sequence>
<name>A0A1V3X511_MYCKA</name>
<reference evidence="2 3" key="1">
    <citation type="submission" date="2017-02" db="EMBL/GenBank/DDBJ databases">
        <title>Complete genome sequences of Mycobacterium kansasii strains isolated from rhesus macaques.</title>
        <authorList>
            <person name="Panda A."/>
            <person name="Nagaraj S."/>
            <person name="Zhao X."/>
            <person name="Tettelin H."/>
            <person name="Detolla L.J."/>
        </authorList>
    </citation>
    <scope>NUCLEOTIDE SEQUENCE [LARGE SCALE GENOMIC DNA]</scope>
    <source>
        <strain evidence="2 3">11-3813</strain>
    </source>
</reference>
<accession>A0A1V3X511</accession>
<evidence type="ECO:0000313" key="2">
    <source>
        <dbReference type="EMBL" id="OOK74250.1"/>
    </source>
</evidence>
<proteinExistence type="predicted"/>
<protein>
    <submittedName>
        <fullName evidence="2">Uncharacterized protein</fullName>
    </submittedName>
</protein>
<dbReference type="Proteomes" id="UP000189229">
    <property type="component" value="Unassembled WGS sequence"/>
</dbReference>
<evidence type="ECO:0000313" key="3">
    <source>
        <dbReference type="Proteomes" id="UP000189229"/>
    </source>
</evidence>
<organism evidence="2 3">
    <name type="scientific">Mycobacterium kansasii</name>
    <dbReference type="NCBI Taxonomy" id="1768"/>
    <lineage>
        <taxon>Bacteria</taxon>
        <taxon>Bacillati</taxon>
        <taxon>Actinomycetota</taxon>
        <taxon>Actinomycetes</taxon>
        <taxon>Mycobacteriales</taxon>
        <taxon>Mycobacteriaceae</taxon>
        <taxon>Mycobacterium</taxon>
    </lineage>
</organism>
<dbReference type="EMBL" id="MVBM01000004">
    <property type="protein sequence ID" value="OOK74250.1"/>
    <property type="molecule type" value="Genomic_DNA"/>
</dbReference>
<feature type="region of interest" description="Disordered" evidence="1">
    <location>
        <begin position="1"/>
        <end position="39"/>
    </location>
</feature>
<gene>
    <name evidence="2" type="ORF">BZL30_4814</name>
</gene>
<dbReference type="AlphaFoldDB" id="A0A1V3X511"/>
<comment type="caution">
    <text evidence="2">The sequence shown here is derived from an EMBL/GenBank/DDBJ whole genome shotgun (WGS) entry which is preliminary data.</text>
</comment>
<evidence type="ECO:0000256" key="1">
    <source>
        <dbReference type="SAM" id="MobiDB-lite"/>
    </source>
</evidence>